<dbReference type="SUPFAM" id="SSF53448">
    <property type="entry name" value="Nucleotide-diphospho-sugar transferases"/>
    <property type="match status" value="1"/>
</dbReference>
<evidence type="ECO:0000313" key="5">
    <source>
        <dbReference type="Proteomes" id="UP000681162"/>
    </source>
</evidence>
<keyword evidence="5" id="KW-1185">Reference proteome</keyword>
<gene>
    <name evidence="4" type="ORF">J41TS12_28040</name>
</gene>
<dbReference type="InterPro" id="IPR002495">
    <property type="entry name" value="Glyco_trans_8"/>
</dbReference>
<dbReference type="InterPro" id="IPR029044">
    <property type="entry name" value="Nucleotide-diphossugar_trans"/>
</dbReference>
<evidence type="ECO:0000256" key="1">
    <source>
        <dbReference type="ARBA" id="ARBA00022676"/>
    </source>
</evidence>
<evidence type="ECO:0000256" key="2">
    <source>
        <dbReference type="ARBA" id="ARBA00022679"/>
    </source>
</evidence>
<dbReference type="CDD" id="cd04194">
    <property type="entry name" value="GT8_A4GalT_like"/>
    <property type="match status" value="1"/>
</dbReference>
<dbReference type="RefSeq" id="WP_212940158.1">
    <property type="nucleotide sequence ID" value="NZ_BORR01000009.1"/>
</dbReference>
<keyword evidence="3" id="KW-0479">Metal-binding</keyword>
<dbReference type="GO" id="GO:0046872">
    <property type="term" value="F:metal ion binding"/>
    <property type="evidence" value="ECO:0007669"/>
    <property type="project" value="UniProtKB-KW"/>
</dbReference>
<dbReference type="PANTHER" id="PTHR13778:SF47">
    <property type="entry name" value="LIPOPOLYSACCHARIDE 1,3-GALACTOSYLTRANSFERASE"/>
    <property type="match status" value="1"/>
</dbReference>
<organism evidence="4 5">
    <name type="scientific">Paenibacillus antibioticophila</name>
    <dbReference type="NCBI Taxonomy" id="1274374"/>
    <lineage>
        <taxon>Bacteria</taxon>
        <taxon>Bacillati</taxon>
        <taxon>Bacillota</taxon>
        <taxon>Bacilli</taxon>
        <taxon>Bacillales</taxon>
        <taxon>Paenibacillaceae</taxon>
        <taxon>Paenibacillus</taxon>
    </lineage>
</organism>
<dbReference type="GO" id="GO:0016757">
    <property type="term" value="F:glycosyltransferase activity"/>
    <property type="evidence" value="ECO:0007669"/>
    <property type="project" value="UniProtKB-KW"/>
</dbReference>
<dbReference type="Pfam" id="PF01501">
    <property type="entry name" value="Glyco_transf_8"/>
    <property type="match status" value="1"/>
</dbReference>
<protein>
    <submittedName>
        <fullName evidence="4">Glycosyl transferase family 8</fullName>
    </submittedName>
</protein>
<accession>A0A919XUN9</accession>
<keyword evidence="2 4" id="KW-0808">Transferase</keyword>
<keyword evidence="1" id="KW-0328">Glycosyltransferase</keyword>
<proteinExistence type="predicted"/>
<dbReference type="Gene3D" id="3.90.550.10">
    <property type="entry name" value="Spore Coat Polysaccharide Biosynthesis Protein SpsA, Chain A"/>
    <property type="match status" value="1"/>
</dbReference>
<dbReference type="PANTHER" id="PTHR13778">
    <property type="entry name" value="GLYCOSYLTRANSFERASE 8 DOMAIN-CONTAINING PROTEIN"/>
    <property type="match status" value="1"/>
</dbReference>
<evidence type="ECO:0000256" key="3">
    <source>
        <dbReference type="ARBA" id="ARBA00022723"/>
    </source>
</evidence>
<reference evidence="4 5" key="1">
    <citation type="submission" date="2021-03" db="EMBL/GenBank/DDBJ databases">
        <title>Antimicrobial resistance genes in bacteria isolated from Japanese honey, and their potential for conferring macrolide and lincosamide resistance in the American foulbrood pathogen Paenibacillus larvae.</title>
        <authorList>
            <person name="Okamoto M."/>
            <person name="Kumagai M."/>
            <person name="Kanamori H."/>
            <person name="Takamatsu D."/>
        </authorList>
    </citation>
    <scope>NUCLEOTIDE SEQUENCE [LARGE SCALE GENOMIC DNA]</scope>
    <source>
        <strain evidence="4 5">J41TS12</strain>
    </source>
</reference>
<dbReference type="Proteomes" id="UP000681162">
    <property type="component" value="Unassembled WGS sequence"/>
</dbReference>
<dbReference type="InterPro" id="IPR050748">
    <property type="entry name" value="Glycosyltrans_8_dom-fam"/>
</dbReference>
<evidence type="ECO:0000313" key="4">
    <source>
        <dbReference type="EMBL" id="GIO37943.1"/>
    </source>
</evidence>
<comment type="caution">
    <text evidence="4">The sequence shown here is derived from an EMBL/GenBank/DDBJ whole genome shotgun (WGS) entry which is preliminary data.</text>
</comment>
<name>A0A919XUN9_9BACL</name>
<dbReference type="AlphaFoldDB" id="A0A919XUN9"/>
<sequence length="268" mass="31712">MNVLVTLNANYLKPLKVMLTSLFLNHPDEGFHVYLMHSSLTGEELADLHRYVEERGQRLSAILIGDELFADAPVVKHYSKEMYYRILAFKFLPPEVERILYLDPDLMIINEIRSLYDTDLEGCMFGAAYHDRLSVKEVNKLRLLPYEIEAYYNTGVLLMDLALQRQSIKERELFSFVEEHRIKLILPDQDIINALYSKSIKSVDEVRYNYDPRYFKYYKLVSNGKFDMDYVIKNSSIIHFCGKRKPWNKNYSGYFHSLYKHYEKLAKV</sequence>
<dbReference type="EMBL" id="BORR01000009">
    <property type="protein sequence ID" value="GIO37943.1"/>
    <property type="molecule type" value="Genomic_DNA"/>
</dbReference>